<proteinExistence type="predicted"/>
<name>A0A212LL56_9HYPH</name>
<sequence length="37" mass="4188">MWPEQNENIGLSAIRPAFVPALLKVLTPPSFYFDILV</sequence>
<gene>
    <name evidence="1" type="ORF">KL86PLE_70039</name>
</gene>
<dbReference type="AlphaFoldDB" id="A0A212LL56"/>
<organism evidence="1">
    <name type="scientific">uncultured Pleomorphomonas sp</name>
    <dbReference type="NCBI Taxonomy" id="442121"/>
    <lineage>
        <taxon>Bacteria</taxon>
        <taxon>Pseudomonadati</taxon>
        <taxon>Pseudomonadota</taxon>
        <taxon>Alphaproteobacteria</taxon>
        <taxon>Hyphomicrobiales</taxon>
        <taxon>Pleomorphomonadaceae</taxon>
        <taxon>Pleomorphomonas</taxon>
        <taxon>environmental samples</taxon>
    </lineage>
</organism>
<protein>
    <submittedName>
        <fullName evidence="1">Uncharacterized protein</fullName>
    </submittedName>
</protein>
<evidence type="ECO:0000313" key="1">
    <source>
        <dbReference type="EMBL" id="SCM78256.1"/>
    </source>
</evidence>
<reference evidence="1" key="1">
    <citation type="submission" date="2016-08" db="EMBL/GenBank/DDBJ databases">
        <authorList>
            <person name="Seilhamer J.J."/>
        </authorList>
    </citation>
    <scope>NUCLEOTIDE SEQUENCE</scope>
    <source>
        <strain evidence="1">86</strain>
    </source>
</reference>
<dbReference type="EMBL" id="FMJD01000011">
    <property type="protein sequence ID" value="SCM78256.1"/>
    <property type="molecule type" value="Genomic_DNA"/>
</dbReference>
<accession>A0A212LL56</accession>